<reference evidence="2 3" key="1">
    <citation type="submission" date="2011-05" db="EMBL/GenBank/DDBJ databases">
        <title>Complete sequence of chromosome 2 of Sphingobium chlorophenolicum L-1.</title>
        <authorList>
            <consortium name="US DOE Joint Genome Institute"/>
            <person name="Lucas S."/>
            <person name="Han J."/>
            <person name="Lapidus A."/>
            <person name="Cheng J.-F."/>
            <person name="Goodwin L."/>
            <person name="Pitluck S."/>
            <person name="Peters L."/>
            <person name="Daligault H."/>
            <person name="Han C."/>
            <person name="Tapia R."/>
            <person name="Land M."/>
            <person name="Hauser L."/>
            <person name="Kyrpides N."/>
            <person name="Ivanova N."/>
            <person name="Pagani I."/>
            <person name="Turner P."/>
            <person name="Copley S."/>
            <person name="Woyke T."/>
        </authorList>
    </citation>
    <scope>NUCLEOTIDE SEQUENCE [LARGE SCALE GENOMIC DNA]</scope>
    <source>
        <strain evidence="2 3">L-1</strain>
    </source>
</reference>
<dbReference type="PANTHER" id="PTHR34846">
    <property type="entry name" value="4-CARBOXYMUCONOLACTONE DECARBOXYLASE FAMILY PROTEIN (AFU_ORTHOLOGUE AFUA_6G11590)"/>
    <property type="match status" value="1"/>
</dbReference>
<dbReference type="Pfam" id="PF02627">
    <property type="entry name" value="CMD"/>
    <property type="match status" value="1"/>
</dbReference>
<dbReference type="AlphaFoldDB" id="F6F258"/>
<dbReference type="HOGENOM" id="CLU_082760_2_4_5"/>
<sequence>MPRIPYPDPATLSDLKREVLSGTFGRVLNISRMAMHAPDAFWAAQRALGRAAIFDIGIGQRQRELIILRVAYLSRSDYEIYHHESIAATLGIRDAEMKALEIGYFSNFAAAESCLCEFVSEVVTNVSPSDRTLASMQEHFSLPAIFEVLIIACTYMMLARIAAVSGPDIDDEAVTAWNPRQPQPHRG</sequence>
<dbReference type="PANTHER" id="PTHR34846:SF11">
    <property type="entry name" value="4-CARBOXYMUCONOLACTONE DECARBOXYLASE FAMILY PROTEIN (AFU_ORTHOLOGUE AFUA_6G11590)"/>
    <property type="match status" value="1"/>
</dbReference>
<dbReference type="STRING" id="690566.Sphch_2926"/>
<name>F6F258_SPHCR</name>
<dbReference type="RefSeq" id="WP_013848792.1">
    <property type="nucleotide sequence ID" value="NC_015594.1"/>
</dbReference>
<dbReference type="Gene3D" id="1.20.1290.10">
    <property type="entry name" value="AhpD-like"/>
    <property type="match status" value="1"/>
</dbReference>
<keyword evidence="3" id="KW-1185">Reference proteome</keyword>
<dbReference type="KEGG" id="sch:Sphch_2926"/>
<dbReference type="InterPro" id="IPR003779">
    <property type="entry name" value="CMD-like"/>
</dbReference>
<dbReference type="InterPro" id="IPR029032">
    <property type="entry name" value="AhpD-like"/>
</dbReference>
<dbReference type="EMBL" id="CP002799">
    <property type="protein sequence ID" value="AEG50558.1"/>
    <property type="molecule type" value="Genomic_DNA"/>
</dbReference>
<accession>F6F258</accession>
<organism evidence="2 3">
    <name type="scientific">Sphingobium chlorophenolicum L-1</name>
    <dbReference type="NCBI Taxonomy" id="690566"/>
    <lineage>
        <taxon>Bacteria</taxon>
        <taxon>Pseudomonadati</taxon>
        <taxon>Pseudomonadota</taxon>
        <taxon>Alphaproteobacteria</taxon>
        <taxon>Sphingomonadales</taxon>
        <taxon>Sphingomonadaceae</taxon>
        <taxon>Sphingobium</taxon>
    </lineage>
</organism>
<feature type="domain" description="Carboxymuconolactone decarboxylase-like" evidence="1">
    <location>
        <begin position="45"/>
        <end position="101"/>
    </location>
</feature>
<evidence type="ECO:0000313" key="2">
    <source>
        <dbReference type="EMBL" id="AEG50558.1"/>
    </source>
</evidence>
<evidence type="ECO:0000313" key="3">
    <source>
        <dbReference type="Proteomes" id="UP000007150"/>
    </source>
</evidence>
<proteinExistence type="predicted"/>
<evidence type="ECO:0000259" key="1">
    <source>
        <dbReference type="Pfam" id="PF02627"/>
    </source>
</evidence>
<gene>
    <name evidence="2" type="ORF">Sphch_2926</name>
</gene>
<dbReference type="SUPFAM" id="SSF69118">
    <property type="entry name" value="AhpD-like"/>
    <property type="match status" value="1"/>
</dbReference>
<dbReference type="Proteomes" id="UP000007150">
    <property type="component" value="Chromosome 2"/>
</dbReference>
<protein>
    <submittedName>
        <fullName evidence="2">Carboxymuconolactone decarboxylase</fullName>
    </submittedName>
</protein>
<dbReference type="GO" id="GO:0051920">
    <property type="term" value="F:peroxiredoxin activity"/>
    <property type="evidence" value="ECO:0007669"/>
    <property type="project" value="InterPro"/>
</dbReference>